<protein>
    <submittedName>
        <fullName evidence="1">Uncharacterized protein</fullName>
    </submittedName>
</protein>
<name>A0ACB9FV89_9ASTR</name>
<dbReference type="Proteomes" id="UP001056120">
    <property type="component" value="Linkage Group LG16"/>
</dbReference>
<reference evidence="2" key="1">
    <citation type="journal article" date="2022" name="Mol. Ecol. Resour.">
        <title>The genomes of chicory, endive, great burdock and yacon provide insights into Asteraceae palaeo-polyploidization history and plant inulin production.</title>
        <authorList>
            <person name="Fan W."/>
            <person name="Wang S."/>
            <person name="Wang H."/>
            <person name="Wang A."/>
            <person name="Jiang F."/>
            <person name="Liu H."/>
            <person name="Zhao H."/>
            <person name="Xu D."/>
            <person name="Zhang Y."/>
        </authorList>
    </citation>
    <scope>NUCLEOTIDE SEQUENCE [LARGE SCALE GENOMIC DNA]</scope>
    <source>
        <strain evidence="2">cv. Yunnan</strain>
    </source>
</reference>
<keyword evidence="2" id="KW-1185">Reference proteome</keyword>
<accession>A0ACB9FV89</accession>
<dbReference type="EMBL" id="CM042033">
    <property type="protein sequence ID" value="KAI3774710.1"/>
    <property type="molecule type" value="Genomic_DNA"/>
</dbReference>
<proteinExistence type="predicted"/>
<sequence length="210" mass="24160">MQHTRSQGSPDFEAYSEPELRECSRKFRSRLSELVEKKVCIPIPIADMGDADPPARRTIHQRACDGFTGNRSSITRPNLPNTNTWQIPSHVMNTISNSNQFHGLEDEDEPGHLSRFARICDTFRITGAFDDAILLRLFPFTLSGRSATWLDTLPQDSITTWADLKTKFLKKYYPPSKGARLRDQIHSFRMDPEEPYHMAWERFNEQVSSA</sequence>
<comment type="caution">
    <text evidence="1">The sequence shown here is derived from an EMBL/GenBank/DDBJ whole genome shotgun (WGS) entry which is preliminary data.</text>
</comment>
<organism evidence="1 2">
    <name type="scientific">Smallanthus sonchifolius</name>
    <dbReference type="NCBI Taxonomy" id="185202"/>
    <lineage>
        <taxon>Eukaryota</taxon>
        <taxon>Viridiplantae</taxon>
        <taxon>Streptophyta</taxon>
        <taxon>Embryophyta</taxon>
        <taxon>Tracheophyta</taxon>
        <taxon>Spermatophyta</taxon>
        <taxon>Magnoliopsida</taxon>
        <taxon>eudicotyledons</taxon>
        <taxon>Gunneridae</taxon>
        <taxon>Pentapetalae</taxon>
        <taxon>asterids</taxon>
        <taxon>campanulids</taxon>
        <taxon>Asterales</taxon>
        <taxon>Asteraceae</taxon>
        <taxon>Asteroideae</taxon>
        <taxon>Heliantheae alliance</taxon>
        <taxon>Millerieae</taxon>
        <taxon>Smallanthus</taxon>
    </lineage>
</organism>
<evidence type="ECO:0000313" key="2">
    <source>
        <dbReference type="Proteomes" id="UP001056120"/>
    </source>
</evidence>
<reference evidence="1 2" key="2">
    <citation type="journal article" date="2022" name="Mol. Ecol. Resour.">
        <title>The genomes of chicory, endive, great burdock and yacon provide insights into Asteraceae paleo-polyploidization history and plant inulin production.</title>
        <authorList>
            <person name="Fan W."/>
            <person name="Wang S."/>
            <person name="Wang H."/>
            <person name="Wang A."/>
            <person name="Jiang F."/>
            <person name="Liu H."/>
            <person name="Zhao H."/>
            <person name="Xu D."/>
            <person name="Zhang Y."/>
        </authorList>
    </citation>
    <scope>NUCLEOTIDE SEQUENCE [LARGE SCALE GENOMIC DNA]</scope>
    <source>
        <strain evidence="2">cv. Yunnan</strain>
        <tissue evidence="1">Leaves</tissue>
    </source>
</reference>
<evidence type="ECO:0000313" key="1">
    <source>
        <dbReference type="EMBL" id="KAI3774710.1"/>
    </source>
</evidence>
<gene>
    <name evidence="1" type="ORF">L1987_49270</name>
</gene>